<dbReference type="AlphaFoldDB" id="A0A916UHG9"/>
<dbReference type="PROSITE" id="PS51257">
    <property type="entry name" value="PROKAR_LIPOPROTEIN"/>
    <property type="match status" value="1"/>
</dbReference>
<comment type="caution">
    <text evidence="2">The sequence shown here is derived from an EMBL/GenBank/DDBJ whole genome shotgun (WGS) entry which is preliminary data.</text>
</comment>
<dbReference type="RefSeq" id="WP_188627634.1">
    <property type="nucleotide sequence ID" value="NZ_BMIL01000010.1"/>
</dbReference>
<proteinExistence type="predicted"/>
<name>A0A916UHG9_9SPHI</name>
<evidence type="ECO:0008006" key="4">
    <source>
        <dbReference type="Google" id="ProtNLM"/>
    </source>
</evidence>
<protein>
    <recommendedName>
        <fullName evidence="4">Lipoprotein</fullName>
    </recommendedName>
</protein>
<evidence type="ECO:0000256" key="1">
    <source>
        <dbReference type="SAM" id="SignalP"/>
    </source>
</evidence>
<keyword evidence="1" id="KW-0732">Signal</keyword>
<dbReference type="EMBL" id="BMIL01000010">
    <property type="protein sequence ID" value="GGC73494.1"/>
    <property type="molecule type" value="Genomic_DNA"/>
</dbReference>
<evidence type="ECO:0000313" key="2">
    <source>
        <dbReference type="EMBL" id="GGC73494.1"/>
    </source>
</evidence>
<accession>A0A916UHG9</accession>
<reference evidence="2" key="2">
    <citation type="submission" date="2020-09" db="EMBL/GenBank/DDBJ databases">
        <authorList>
            <person name="Sun Q."/>
            <person name="Zhou Y."/>
        </authorList>
    </citation>
    <scope>NUCLEOTIDE SEQUENCE</scope>
    <source>
        <strain evidence="2">CGMCC 1.15343</strain>
    </source>
</reference>
<feature type="chain" id="PRO_5036926449" description="Lipoprotein" evidence="1">
    <location>
        <begin position="26"/>
        <end position="260"/>
    </location>
</feature>
<gene>
    <name evidence="2" type="ORF">GCM10011387_28850</name>
</gene>
<sequence>MRVCKSVSLLAGLLAVIFVSCEKKAENFEKVSEGKLQQVTDRVYLLDGNELSNPILPKRKLPRAILTRGALDRNLKVKLIDSACEEYTSQTTKLNISGLEAGKYVTRVEDRQFRISTDNEEYKDGFVKLTSGPSGWWPHWNYSPYTESEYPEVLFVQSEAGNGLYVFHMYFNKPLKMFGFEIAPNTPGPDHEVTAFYQEGDYYRSETLFSLKQTVSTPSGARLLAVKSEGEFWMVTVSMNYPPSATAGFAITNIRYALAD</sequence>
<keyword evidence="3" id="KW-1185">Reference proteome</keyword>
<dbReference type="Proteomes" id="UP000651668">
    <property type="component" value="Unassembled WGS sequence"/>
</dbReference>
<organism evidence="2 3">
    <name type="scientific">Pedobacter quisquiliarum</name>
    <dbReference type="NCBI Taxonomy" id="1834438"/>
    <lineage>
        <taxon>Bacteria</taxon>
        <taxon>Pseudomonadati</taxon>
        <taxon>Bacteroidota</taxon>
        <taxon>Sphingobacteriia</taxon>
        <taxon>Sphingobacteriales</taxon>
        <taxon>Sphingobacteriaceae</taxon>
        <taxon>Pedobacter</taxon>
    </lineage>
</organism>
<evidence type="ECO:0000313" key="3">
    <source>
        <dbReference type="Proteomes" id="UP000651668"/>
    </source>
</evidence>
<feature type="signal peptide" evidence="1">
    <location>
        <begin position="1"/>
        <end position="25"/>
    </location>
</feature>
<reference evidence="2" key="1">
    <citation type="journal article" date="2014" name="Int. J. Syst. Evol. Microbiol.">
        <title>Complete genome sequence of Corynebacterium casei LMG S-19264T (=DSM 44701T), isolated from a smear-ripened cheese.</title>
        <authorList>
            <consortium name="US DOE Joint Genome Institute (JGI-PGF)"/>
            <person name="Walter F."/>
            <person name="Albersmeier A."/>
            <person name="Kalinowski J."/>
            <person name="Ruckert C."/>
        </authorList>
    </citation>
    <scope>NUCLEOTIDE SEQUENCE</scope>
    <source>
        <strain evidence="2">CGMCC 1.15343</strain>
    </source>
</reference>